<feature type="region of interest" description="Disordered" evidence="1">
    <location>
        <begin position="96"/>
        <end position="174"/>
    </location>
</feature>
<proteinExistence type="predicted"/>
<protein>
    <submittedName>
        <fullName evidence="2">Uncharacterized protein</fullName>
    </submittedName>
</protein>
<gene>
    <name evidence="2" type="ORF">BU14_0086s0022</name>
</gene>
<feature type="region of interest" description="Disordered" evidence="1">
    <location>
        <begin position="303"/>
        <end position="335"/>
    </location>
</feature>
<dbReference type="AlphaFoldDB" id="A0A1X6PEH4"/>
<evidence type="ECO:0000313" key="2">
    <source>
        <dbReference type="EMBL" id="OSX79135.1"/>
    </source>
</evidence>
<dbReference type="Proteomes" id="UP000218209">
    <property type="component" value="Unassembled WGS sequence"/>
</dbReference>
<name>A0A1X6PEH4_PORUM</name>
<organism evidence="2 3">
    <name type="scientific">Porphyra umbilicalis</name>
    <name type="common">Purple laver</name>
    <name type="synonym">Red alga</name>
    <dbReference type="NCBI Taxonomy" id="2786"/>
    <lineage>
        <taxon>Eukaryota</taxon>
        <taxon>Rhodophyta</taxon>
        <taxon>Bangiophyceae</taxon>
        <taxon>Bangiales</taxon>
        <taxon>Bangiaceae</taxon>
        <taxon>Porphyra</taxon>
    </lineage>
</organism>
<keyword evidence="3" id="KW-1185">Reference proteome</keyword>
<reference evidence="2 3" key="1">
    <citation type="submission" date="2017-03" db="EMBL/GenBank/DDBJ databases">
        <title>WGS assembly of Porphyra umbilicalis.</title>
        <authorList>
            <person name="Brawley S.H."/>
            <person name="Blouin N.A."/>
            <person name="Ficko-Blean E."/>
            <person name="Wheeler G.L."/>
            <person name="Lohr M."/>
            <person name="Goodson H.V."/>
            <person name="Jenkins J.W."/>
            <person name="Blaby-Haas C.E."/>
            <person name="Helliwell K.E."/>
            <person name="Chan C."/>
            <person name="Marriage T."/>
            <person name="Bhattacharya D."/>
            <person name="Klein A.S."/>
            <person name="Badis Y."/>
            <person name="Brodie J."/>
            <person name="Cao Y."/>
            <person name="Collen J."/>
            <person name="Dittami S.M."/>
            <person name="Gachon C.M."/>
            <person name="Green B.R."/>
            <person name="Karpowicz S."/>
            <person name="Kim J.W."/>
            <person name="Kudahl U."/>
            <person name="Lin S."/>
            <person name="Michel G."/>
            <person name="Mittag M."/>
            <person name="Olson B.J."/>
            <person name="Pangilinan J."/>
            <person name="Peng Y."/>
            <person name="Qiu H."/>
            <person name="Shu S."/>
            <person name="Singer J.T."/>
            <person name="Smith A.G."/>
            <person name="Sprecher B.N."/>
            <person name="Wagner V."/>
            <person name="Wang W."/>
            <person name="Wang Z.-Y."/>
            <person name="Yan J."/>
            <person name="Yarish C."/>
            <person name="Zoeuner-Riek S."/>
            <person name="Zhuang Y."/>
            <person name="Zou Y."/>
            <person name="Lindquist E.A."/>
            <person name="Grimwood J."/>
            <person name="Barry K."/>
            <person name="Rokhsar D.S."/>
            <person name="Schmutz J."/>
            <person name="Stiller J.W."/>
            <person name="Grossman A.R."/>
            <person name="Prochnik S.E."/>
        </authorList>
    </citation>
    <scope>NUCLEOTIDE SEQUENCE [LARGE SCALE GENOMIC DNA]</scope>
    <source>
        <strain evidence="2">4086291</strain>
    </source>
</reference>
<feature type="region of interest" description="Disordered" evidence="1">
    <location>
        <begin position="1"/>
        <end position="67"/>
    </location>
</feature>
<feature type="compositionally biased region" description="Basic residues" evidence="1">
    <location>
        <begin position="141"/>
        <end position="150"/>
    </location>
</feature>
<evidence type="ECO:0000313" key="3">
    <source>
        <dbReference type="Proteomes" id="UP000218209"/>
    </source>
</evidence>
<evidence type="ECO:0000256" key="1">
    <source>
        <dbReference type="SAM" id="MobiDB-lite"/>
    </source>
</evidence>
<feature type="compositionally biased region" description="Basic and acidic residues" evidence="1">
    <location>
        <begin position="55"/>
        <end position="66"/>
    </location>
</feature>
<feature type="compositionally biased region" description="Gly residues" evidence="1">
    <location>
        <begin position="1"/>
        <end position="11"/>
    </location>
</feature>
<accession>A0A1X6PEH4</accession>
<sequence>MAAAVGGGQSGRGRYPRHVAGGGACETRSSRAAAEFRKRRQVGGRDSRQPAAGRRRQEMGSSGDRRRQFHLCETPARAAPPWLVMVAERQQVHLEDLRGVAPPPPPPSRRHHPNTRRQEAAAPASRHGAAPDKRSAPCPRWARHRGRRWVAHTSPSGRVFTGGERAGGGQGCREIHTRSAGVGVTMRVVRKNPKRMATCRKHRLMRGATGGEKVVNAFSIPSEVGATTGGSLSAGLSGAAVGTASHPLNACEEFGGGSDSRAPSVMGVTAPIETVRHALADGCDCSPAMPGRRQRFAQGVAMRADAAQTPRRSRCVQERGRWHGTQGHTGGWRCREDVWGGPHARSGGRAPPRGQRGTRRILAGREKGKIHRRALTTNSGAVGVHILGGTTYRAPRLWAALRMLRRARRAARPRALHVYFDLGGRAPAWGLHDVLGAPFGGCLKQ</sequence>
<dbReference type="EMBL" id="KV918797">
    <property type="protein sequence ID" value="OSX79135.1"/>
    <property type="molecule type" value="Genomic_DNA"/>
</dbReference>